<dbReference type="AlphaFoldDB" id="A0AAD5K040"/>
<accession>A0AAD5K040</accession>
<protein>
    <submittedName>
        <fullName evidence="1">Uncharacterized protein</fullName>
    </submittedName>
</protein>
<reference evidence="1" key="1">
    <citation type="journal article" date="2022" name="IScience">
        <title>Evolution of zygomycete secretomes and the origins of terrestrial fungal ecologies.</title>
        <authorList>
            <person name="Chang Y."/>
            <person name="Wang Y."/>
            <person name="Mondo S."/>
            <person name="Ahrendt S."/>
            <person name="Andreopoulos W."/>
            <person name="Barry K."/>
            <person name="Beard J."/>
            <person name="Benny G.L."/>
            <person name="Blankenship S."/>
            <person name="Bonito G."/>
            <person name="Cuomo C."/>
            <person name="Desiro A."/>
            <person name="Gervers K.A."/>
            <person name="Hundley H."/>
            <person name="Kuo A."/>
            <person name="LaButti K."/>
            <person name="Lang B.F."/>
            <person name="Lipzen A."/>
            <person name="O'Donnell K."/>
            <person name="Pangilinan J."/>
            <person name="Reynolds N."/>
            <person name="Sandor L."/>
            <person name="Smith M.E."/>
            <person name="Tsang A."/>
            <person name="Grigoriev I.V."/>
            <person name="Stajich J.E."/>
            <person name="Spatafora J.W."/>
        </authorList>
    </citation>
    <scope>NUCLEOTIDE SEQUENCE</scope>
    <source>
        <strain evidence="1">RSA 2281</strain>
    </source>
</reference>
<gene>
    <name evidence="1" type="ORF">BDA99DRAFT_509554</name>
</gene>
<sequence>MLLHNDATFVHHYKQLEDQFFYNVLQPDQQQLLAMQDLHDAYLFGEMGFLIAGLKPCVLIDLPHAVARLYKQHVLDQVFKDDLLPRGIEMVEIKGNVSSPEISLQGCFIVYHKDQKDIVQPLLSPVDSSISSNKNSDQQVISEPTLAKILDYPGSLPSNPHEVLCMMEVVYYTRETEQSAVQIITTFAALDHEVEQVKAHFQEYRTICREKLGLDIELLIRRPR</sequence>
<reference evidence="1" key="2">
    <citation type="submission" date="2023-02" db="EMBL/GenBank/DDBJ databases">
        <authorList>
            <consortium name="DOE Joint Genome Institute"/>
            <person name="Mondo S.J."/>
            <person name="Chang Y."/>
            <person name="Wang Y."/>
            <person name="Ahrendt S."/>
            <person name="Andreopoulos W."/>
            <person name="Barry K."/>
            <person name="Beard J."/>
            <person name="Benny G.L."/>
            <person name="Blankenship S."/>
            <person name="Bonito G."/>
            <person name="Cuomo C."/>
            <person name="Desiro A."/>
            <person name="Gervers K.A."/>
            <person name="Hundley H."/>
            <person name="Kuo A."/>
            <person name="LaButti K."/>
            <person name="Lang B.F."/>
            <person name="Lipzen A."/>
            <person name="O'Donnell K."/>
            <person name="Pangilinan J."/>
            <person name="Reynolds N."/>
            <person name="Sandor L."/>
            <person name="Smith M.W."/>
            <person name="Tsang A."/>
            <person name="Grigoriev I.V."/>
            <person name="Stajich J.E."/>
            <person name="Spatafora J.W."/>
        </authorList>
    </citation>
    <scope>NUCLEOTIDE SEQUENCE</scope>
    <source>
        <strain evidence="1">RSA 2281</strain>
    </source>
</reference>
<proteinExistence type="predicted"/>
<evidence type="ECO:0000313" key="1">
    <source>
        <dbReference type="EMBL" id="KAI9263191.1"/>
    </source>
</evidence>
<dbReference type="EMBL" id="JAIXMP010000013">
    <property type="protein sequence ID" value="KAI9263191.1"/>
    <property type="molecule type" value="Genomic_DNA"/>
</dbReference>
<name>A0AAD5K040_9FUNG</name>
<keyword evidence="2" id="KW-1185">Reference proteome</keyword>
<evidence type="ECO:0000313" key="2">
    <source>
        <dbReference type="Proteomes" id="UP001209540"/>
    </source>
</evidence>
<dbReference type="Proteomes" id="UP001209540">
    <property type="component" value="Unassembled WGS sequence"/>
</dbReference>
<organism evidence="1 2">
    <name type="scientific">Phascolomyces articulosus</name>
    <dbReference type="NCBI Taxonomy" id="60185"/>
    <lineage>
        <taxon>Eukaryota</taxon>
        <taxon>Fungi</taxon>
        <taxon>Fungi incertae sedis</taxon>
        <taxon>Mucoromycota</taxon>
        <taxon>Mucoromycotina</taxon>
        <taxon>Mucoromycetes</taxon>
        <taxon>Mucorales</taxon>
        <taxon>Lichtheimiaceae</taxon>
        <taxon>Phascolomyces</taxon>
    </lineage>
</organism>
<comment type="caution">
    <text evidence="1">The sequence shown here is derived from an EMBL/GenBank/DDBJ whole genome shotgun (WGS) entry which is preliminary data.</text>
</comment>